<evidence type="ECO:0000256" key="4">
    <source>
        <dbReference type="SAM" id="MobiDB-lite"/>
    </source>
</evidence>
<feature type="compositionally biased region" description="Basic and acidic residues" evidence="4">
    <location>
        <begin position="560"/>
        <end position="571"/>
    </location>
</feature>
<evidence type="ECO:0000256" key="3">
    <source>
        <dbReference type="SAM" id="Coils"/>
    </source>
</evidence>
<feature type="compositionally biased region" description="Acidic residues" evidence="4">
    <location>
        <begin position="1546"/>
        <end position="1560"/>
    </location>
</feature>
<feature type="compositionally biased region" description="Polar residues" evidence="4">
    <location>
        <begin position="39"/>
        <end position="55"/>
    </location>
</feature>
<feature type="compositionally biased region" description="Basic and acidic residues" evidence="4">
    <location>
        <begin position="1513"/>
        <end position="1542"/>
    </location>
</feature>
<gene>
    <name evidence="6" type="primary">LOC107121181</name>
</gene>
<feature type="compositionally biased region" description="Polar residues" evidence="4">
    <location>
        <begin position="1259"/>
        <end position="1274"/>
    </location>
</feature>
<reference evidence="6" key="1">
    <citation type="submission" date="2025-08" db="UniProtKB">
        <authorList>
            <consortium name="RefSeq"/>
        </authorList>
    </citation>
    <scope>IDENTIFICATION</scope>
</reference>
<feature type="compositionally biased region" description="Polar residues" evidence="4">
    <location>
        <begin position="1481"/>
        <end position="1490"/>
    </location>
</feature>
<feature type="compositionally biased region" description="Basic and acidic residues" evidence="4">
    <location>
        <begin position="1076"/>
        <end position="1091"/>
    </location>
</feature>
<feature type="compositionally biased region" description="Basic and acidic residues" evidence="4">
    <location>
        <begin position="1611"/>
        <end position="1631"/>
    </location>
</feature>
<feature type="compositionally biased region" description="Basic and acidic residues" evidence="4">
    <location>
        <begin position="1656"/>
        <end position="1670"/>
    </location>
</feature>
<feature type="compositionally biased region" description="Basic and acidic residues" evidence="4">
    <location>
        <begin position="1456"/>
        <end position="1478"/>
    </location>
</feature>
<dbReference type="Proteomes" id="UP000694871">
    <property type="component" value="Unplaced"/>
</dbReference>
<feature type="compositionally biased region" description="Polar residues" evidence="4">
    <location>
        <begin position="1012"/>
        <end position="1028"/>
    </location>
</feature>
<feature type="coiled-coil region" evidence="3">
    <location>
        <begin position="614"/>
        <end position="791"/>
    </location>
</feature>
<evidence type="ECO:0000313" key="5">
    <source>
        <dbReference type="Proteomes" id="UP000694871"/>
    </source>
</evidence>
<feature type="compositionally biased region" description="Basic and acidic residues" evidence="4">
    <location>
        <begin position="1158"/>
        <end position="1180"/>
    </location>
</feature>
<dbReference type="InterPro" id="IPR019139">
    <property type="entry name" value="LRRFIP1/2"/>
</dbReference>
<feature type="compositionally biased region" description="Basic and acidic residues" evidence="4">
    <location>
        <begin position="1294"/>
        <end position="1316"/>
    </location>
</feature>
<feature type="compositionally biased region" description="Polar residues" evidence="4">
    <location>
        <begin position="1373"/>
        <end position="1382"/>
    </location>
</feature>
<feature type="compositionally biased region" description="Polar residues" evidence="4">
    <location>
        <begin position="1319"/>
        <end position="1328"/>
    </location>
</feature>
<feature type="compositionally biased region" description="Basic and acidic residues" evidence="4">
    <location>
        <begin position="1639"/>
        <end position="1649"/>
    </location>
</feature>
<feature type="region of interest" description="Disordered" evidence="4">
    <location>
        <begin position="1255"/>
        <end position="1681"/>
    </location>
</feature>
<feature type="region of interest" description="Disordered" evidence="4">
    <location>
        <begin position="1152"/>
        <end position="1180"/>
    </location>
</feature>
<accession>A0ABM1L0Q4</accession>
<feature type="compositionally biased region" description="Polar residues" evidence="4">
    <location>
        <begin position="1427"/>
        <end position="1436"/>
    </location>
</feature>
<feature type="region of interest" description="Disordered" evidence="4">
    <location>
        <begin position="1712"/>
        <end position="1739"/>
    </location>
</feature>
<sequence length="1739" mass="194878">MPKAALASQSPCFFTASFLAEEEDLLCSGTSQPAPPCTATRQAQAPPASNRSPQNAHGLPSKQRQRREPTHTSPALTGEERAARAHLAAIARDAASGTASRWERRFCNPRGPRSDCISALRDPANLPRRQILPDYLCEAEHSLAECGWRPTDLETASDHSSGSSKRERAAALYATFLDRVLHGLRWSALMRNAVAAEHCLEFGARHGYSGMPRPNRQLAGALKRRAERDMERRVRSRWTLLADADVPQRWRWHRWRLLNPPDLTIARAKEAQLFHTETARRFWSSLEWYLNLPDLRQRATHALRRALDVYVSAASNACTNSRAITTADEDRDVFTAVIIRERQLWRRRRDQNRYQHRPTSIRADVWRAARWWIAYHQQRRPRGRDTERSRRATSVIRQSCSSATIHRLQDWVGDTLPGVAVKDGNNGDDGDEASALVQAARRGEAAAAAMAEARLAAKRAARAEAREIRMKELERQQKEIYQVQKKYCGLDAKFGDIEQWMEDTERYNRKSRRYTSVSDEDERVSVGSRGSLRPSEYSYYLGSGSRASSRASSARASPVVEDRPDKDFDKGVRTVSSLSAATLASLGGTSSRRGSGDTSISVETEASIREIKDISELKDQIQDVEGKYMQGLKEMKDSLAEVEEKYKKAMVSNAQLDNEKTNFMYQVDALKDALLELEEQLAESRRQYEEKNKDFEREKHAHSILQFQLMEVKDVLKQREELLAEIQQLQQKQEGYTREMSDLQETIEWKEKKIGALERQKEFFDSIRSERDDLREEVNMLKEQLKKHGLIPNTEIATNGETCDRLPGSSTLLPVTSHAVKVAEDGTLGRAIEMEMKNESVENVRKREILQSTENEEHTEENEEMEIVQECLDTKTHADGSGKAEGIAGGRVASAPSLNGGLEEPAENHSAHVPRIVCDFRNSDVAELRDEWGLLGNITEVKEANTENIKDGTVVNKIDKQNNIADPCIEASLETNIVSEILSEEQNRKNQKDILVDEAGTSDNEVFEGTLDSVTQNPTETSSQSEPLKSTGDALTEAARIESNVEYPCEARKTRENKVVERDLESQAAEGEESLEITKKPEWGKKGIDKTKDRNEAENAFLQQETKVITSAVEGGDVPCACERAQAELIEEEKQLKIQEPQSMLLQHDLLVEEEQKEQETKESENNTGKSHIEKTEERDALLGTMDADAEKNNEQPAMKEILSGKNVADSASPSECQIHEERILENDSIKYRERKPEFIPDGKTLACISAAHKEFAEGQTNPTQVKTEPTGEQSTEEQVDIVQEPAVMTITGDTEKAAEGEKEDENPREAGEMHHPTQVKSEPTGEQSTEEQVDIVQEPAVMTIMGDTEKAAEGEKEDENPREAGEMHHPTQVKSEPTGEQSTEEQVDIVQGPAVMTITGNAEKAAEGEKEDENPREAGDMHHPTQVKSEPTGEQSTEEQVDIVQEPAVMTITGDTEKAAEGEKEDENPREAGEMHHPTQVKSEPTGEQSTEEQVDIVQGPAVMTITGNAEKAAEGEKEDENPREAGEMHDIVPDIQESQKVDFSTEEEKLEIEDEEAGEEYHEAIDFVEFPSGELNTSERNVGQGNEEENNKQKEEKGGATEGAMQTVLREDCDNQCKNEEQVAEDNNKEQTNQSSVKEEIKERLLTEGDENIQEEKQKESEKAEHLQIDPSVSAKAPDEVLCNTNGKLLDENNTKETAECTSEQLENLGRVVDESQEEIQVSKKGKGKSREDCVVA</sequence>
<dbReference type="Gene3D" id="1.20.5.4090">
    <property type="match status" value="1"/>
</dbReference>
<evidence type="ECO:0000313" key="6">
    <source>
        <dbReference type="RefSeq" id="XP_015279541.1"/>
    </source>
</evidence>
<feature type="region of interest" description="Disordered" evidence="4">
    <location>
        <begin position="1008"/>
        <end position="1033"/>
    </location>
</feature>
<organism evidence="5 6">
    <name type="scientific">Gekko japonicus</name>
    <name type="common">Schlegel's Japanese gecko</name>
    <dbReference type="NCBI Taxonomy" id="146911"/>
    <lineage>
        <taxon>Eukaryota</taxon>
        <taxon>Metazoa</taxon>
        <taxon>Chordata</taxon>
        <taxon>Craniata</taxon>
        <taxon>Vertebrata</taxon>
        <taxon>Euteleostomi</taxon>
        <taxon>Lepidosauria</taxon>
        <taxon>Squamata</taxon>
        <taxon>Bifurcata</taxon>
        <taxon>Gekkota</taxon>
        <taxon>Gekkonidae</taxon>
        <taxon>Gekkoninae</taxon>
        <taxon>Gekko</taxon>
    </lineage>
</organism>
<keyword evidence="5" id="KW-1185">Reference proteome</keyword>
<protein>
    <submittedName>
        <fullName evidence="6">Uncharacterized protein LOC107121181</fullName>
    </submittedName>
</protein>
<evidence type="ECO:0000256" key="2">
    <source>
        <dbReference type="ARBA" id="ARBA00023054"/>
    </source>
</evidence>
<evidence type="ECO:0000256" key="1">
    <source>
        <dbReference type="ARBA" id="ARBA00008275"/>
    </source>
</evidence>
<dbReference type="RefSeq" id="XP_015279541.1">
    <property type="nucleotide sequence ID" value="XM_015424055.1"/>
</dbReference>
<feature type="region of interest" description="Disordered" evidence="4">
    <location>
        <begin position="29"/>
        <end position="80"/>
    </location>
</feature>
<dbReference type="GeneID" id="107121181"/>
<dbReference type="Pfam" id="PF09738">
    <property type="entry name" value="LRRFIP"/>
    <property type="match status" value="2"/>
</dbReference>
<feature type="compositionally biased region" description="Basic and acidic residues" evidence="4">
    <location>
        <begin position="1405"/>
        <end position="1424"/>
    </location>
</feature>
<feature type="compositionally biased region" description="Basic and acidic residues" evidence="4">
    <location>
        <begin position="1591"/>
        <end position="1601"/>
    </location>
</feature>
<dbReference type="PANTHER" id="PTHR19212:SF5">
    <property type="entry name" value="LEUCINE-RICH REPEAT FLIGHTLESS-INTERACTING PROTEIN 1"/>
    <property type="match status" value="1"/>
</dbReference>
<keyword evidence="2 3" id="KW-0175">Coiled coil</keyword>
<comment type="similarity">
    <text evidence="1">Belongs to the LRRFIP family.</text>
</comment>
<dbReference type="PANTHER" id="PTHR19212">
    <property type="entry name" value="LEUCINE RICH REPEAT IN FLII INTERACTING PROTEIN"/>
    <property type="match status" value="1"/>
</dbReference>
<proteinExistence type="inferred from homology"/>
<feature type="compositionally biased region" description="Basic and acidic residues" evidence="4">
    <location>
        <begin position="1348"/>
        <end position="1370"/>
    </location>
</feature>
<feature type="region of interest" description="Disordered" evidence="4">
    <location>
        <begin position="1063"/>
        <end position="1091"/>
    </location>
</feature>
<feature type="region of interest" description="Disordered" evidence="4">
    <location>
        <begin position="542"/>
        <end position="571"/>
    </location>
</feature>
<feature type="compositionally biased region" description="Low complexity" evidence="4">
    <location>
        <begin position="542"/>
        <end position="557"/>
    </location>
</feature>
<name>A0ABM1L0Q4_GEKJA</name>